<comment type="caution">
    <text evidence="2">The sequence shown here is derived from an EMBL/GenBank/DDBJ whole genome shotgun (WGS) entry which is preliminary data.</text>
</comment>
<dbReference type="Proteomes" id="UP001566132">
    <property type="component" value="Unassembled WGS sequence"/>
</dbReference>
<evidence type="ECO:0008006" key="4">
    <source>
        <dbReference type="Google" id="ProtNLM"/>
    </source>
</evidence>
<feature type="chain" id="PRO_5044764513" description="Protein quiver" evidence="1">
    <location>
        <begin position="24"/>
        <end position="180"/>
    </location>
</feature>
<name>A0ABD1FEC8_HYPHA</name>
<evidence type="ECO:0000313" key="3">
    <source>
        <dbReference type="Proteomes" id="UP001566132"/>
    </source>
</evidence>
<gene>
    <name evidence="2" type="ORF">ABEB36_000589</name>
</gene>
<protein>
    <recommendedName>
        <fullName evidence="4">Protein quiver</fullName>
    </recommendedName>
</protein>
<dbReference type="EMBL" id="JBDJPC010000001">
    <property type="protein sequence ID" value="KAL1516714.1"/>
    <property type="molecule type" value="Genomic_DNA"/>
</dbReference>
<evidence type="ECO:0000313" key="2">
    <source>
        <dbReference type="EMBL" id="KAL1516714.1"/>
    </source>
</evidence>
<proteinExistence type="predicted"/>
<keyword evidence="1" id="KW-0732">Signal</keyword>
<evidence type="ECO:0000256" key="1">
    <source>
        <dbReference type="SAM" id="SignalP"/>
    </source>
</evidence>
<dbReference type="AlphaFoldDB" id="A0ABD1FEC8"/>
<feature type="signal peptide" evidence="1">
    <location>
        <begin position="1"/>
        <end position="23"/>
    </location>
</feature>
<organism evidence="2 3">
    <name type="scientific">Hypothenemus hampei</name>
    <name type="common">Coffee berry borer</name>
    <dbReference type="NCBI Taxonomy" id="57062"/>
    <lineage>
        <taxon>Eukaryota</taxon>
        <taxon>Metazoa</taxon>
        <taxon>Ecdysozoa</taxon>
        <taxon>Arthropoda</taxon>
        <taxon>Hexapoda</taxon>
        <taxon>Insecta</taxon>
        <taxon>Pterygota</taxon>
        <taxon>Neoptera</taxon>
        <taxon>Endopterygota</taxon>
        <taxon>Coleoptera</taxon>
        <taxon>Polyphaga</taxon>
        <taxon>Cucujiformia</taxon>
        <taxon>Curculionidae</taxon>
        <taxon>Scolytinae</taxon>
        <taxon>Hypothenemus</taxon>
    </lineage>
</organism>
<keyword evidence="3" id="KW-1185">Reference proteome</keyword>
<reference evidence="2 3" key="1">
    <citation type="submission" date="2024-05" db="EMBL/GenBank/DDBJ databases">
        <title>Genetic variation in Jamaican populations of the coffee berry borer (Hypothenemus hampei).</title>
        <authorList>
            <person name="Errbii M."/>
            <person name="Myrie A."/>
        </authorList>
    </citation>
    <scope>NUCLEOTIDE SEQUENCE [LARGE SCALE GENOMIC DNA]</scope>
    <source>
        <strain evidence="2">JA-Hopewell-2020-01-JO</strain>
        <tissue evidence="2">Whole body</tissue>
    </source>
</reference>
<sequence length="180" mass="20386">MIMLLKCFLPLFLGISLISRTSSLKCYSCGEYEEDKNSCANFTIQDPKFSRECPEDTKSCRLTRKPNDNLILSRTCESIKLDDCKTANSIEFCYCTKDLCNAINPLNDDEDDDDLDDFFEGSGAQDTMERRKVTEGNSQYLSTTSMPNRDINENWSISCCSLSKLTIILAMLETVCILLI</sequence>
<accession>A0ABD1FEC8</accession>